<dbReference type="Gene3D" id="1.10.3730.20">
    <property type="match status" value="1"/>
</dbReference>
<dbReference type="GO" id="GO:0031460">
    <property type="term" value="P:glycine betaine transport"/>
    <property type="evidence" value="ECO:0007669"/>
    <property type="project" value="TreeGrafter"/>
</dbReference>
<feature type="transmembrane region" description="Helical" evidence="9">
    <location>
        <begin position="60"/>
        <end position="81"/>
    </location>
</feature>
<evidence type="ECO:0000256" key="2">
    <source>
        <dbReference type="ARBA" id="ARBA00022448"/>
    </source>
</evidence>
<protein>
    <submittedName>
        <fullName evidence="10">Multidrug SMR transporter</fullName>
    </submittedName>
</protein>
<dbReference type="GO" id="GO:0015199">
    <property type="term" value="F:amino-acid betaine transmembrane transporter activity"/>
    <property type="evidence" value="ECO:0007669"/>
    <property type="project" value="TreeGrafter"/>
</dbReference>
<comment type="similarity">
    <text evidence="7 8">Belongs to the drug/metabolite transporter (DMT) superfamily. Small multidrug resistance (SMR) (TC 2.A.7.1) family.</text>
</comment>
<keyword evidence="3" id="KW-1003">Cell membrane</keyword>
<dbReference type="GO" id="GO:0015220">
    <property type="term" value="F:choline transmembrane transporter activity"/>
    <property type="evidence" value="ECO:0007669"/>
    <property type="project" value="TreeGrafter"/>
</dbReference>
<evidence type="ECO:0000256" key="3">
    <source>
        <dbReference type="ARBA" id="ARBA00022475"/>
    </source>
</evidence>
<keyword evidence="11" id="KW-1185">Reference proteome</keyword>
<feature type="transmembrane region" description="Helical" evidence="9">
    <location>
        <begin position="35"/>
        <end position="53"/>
    </location>
</feature>
<dbReference type="RefSeq" id="WP_147160718.1">
    <property type="nucleotide sequence ID" value="NZ_BJYR01000021.1"/>
</dbReference>
<keyword evidence="5 9" id="KW-1133">Transmembrane helix</keyword>
<dbReference type="OrthoDB" id="9808638at2"/>
<dbReference type="InterPro" id="IPR045324">
    <property type="entry name" value="Small_multidrug_res"/>
</dbReference>
<evidence type="ECO:0000313" key="11">
    <source>
        <dbReference type="Proteomes" id="UP000321464"/>
    </source>
</evidence>
<evidence type="ECO:0000256" key="1">
    <source>
        <dbReference type="ARBA" id="ARBA00004651"/>
    </source>
</evidence>
<evidence type="ECO:0000256" key="5">
    <source>
        <dbReference type="ARBA" id="ARBA00022989"/>
    </source>
</evidence>
<keyword evidence="4 8" id="KW-0812">Transmembrane</keyword>
<dbReference type="InterPro" id="IPR037185">
    <property type="entry name" value="EmrE-like"/>
</dbReference>
<dbReference type="Proteomes" id="UP000321464">
    <property type="component" value="Unassembled WGS sequence"/>
</dbReference>
<dbReference type="PANTHER" id="PTHR30561:SF1">
    <property type="entry name" value="MULTIDRUG TRANSPORTER EMRE"/>
    <property type="match status" value="1"/>
</dbReference>
<dbReference type="AlphaFoldDB" id="A0A512ANY3"/>
<feature type="transmembrane region" description="Helical" evidence="9">
    <location>
        <begin position="87"/>
        <end position="106"/>
    </location>
</feature>
<evidence type="ECO:0000256" key="9">
    <source>
        <dbReference type="SAM" id="Phobius"/>
    </source>
</evidence>
<comment type="caution">
    <text evidence="10">The sequence shown here is derived from an EMBL/GenBank/DDBJ whole genome shotgun (WGS) entry which is preliminary data.</text>
</comment>
<gene>
    <name evidence="10" type="ORF">NSE01_32380</name>
</gene>
<keyword evidence="2" id="KW-0813">Transport</keyword>
<proteinExistence type="inferred from homology"/>
<dbReference type="FunFam" id="1.10.3730.20:FF:000001">
    <property type="entry name" value="Quaternary ammonium compound resistance transporter SugE"/>
    <property type="match status" value="1"/>
</dbReference>
<comment type="subcellular location">
    <subcellularLocation>
        <location evidence="1 8">Cell membrane</location>
        <topology evidence="1 8">Multi-pass membrane protein</topology>
    </subcellularLocation>
</comment>
<dbReference type="EMBL" id="BJYR01000021">
    <property type="protein sequence ID" value="GEO01406.1"/>
    <property type="molecule type" value="Genomic_DNA"/>
</dbReference>
<accession>A0A512ANY3</accession>
<dbReference type="GO" id="GO:0015297">
    <property type="term" value="F:antiporter activity"/>
    <property type="evidence" value="ECO:0007669"/>
    <property type="project" value="TreeGrafter"/>
</dbReference>
<evidence type="ECO:0000256" key="7">
    <source>
        <dbReference type="ARBA" id="ARBA00038032"/>
    </source>
</evidence>
<name>A0A512ANY3_9SPHN</name>
<dbReference type="Pfam" id="PF00893">
    <property type="entry name" value="Multi_Drug_Res"/>
    <property type="match status" value="1"/>
</dbReference>
<evidence type="ECO:0000256" key="6">
    <source>
        <dbReference type="ARBA" id="ARBA00023136"/>
    </source>
</evidence>
<evidence type="ECO:0000313" key="10">
    <source>
        <dbReference type="EMBL" id="GEO01406.1"/>
    </source>
</evidence>
<evidence type="ECO:0000256" key="8">
    <source>
        <dbReference type="RuleBase" id="RU003942"/>
    </source>
</evidence>
<dbReference type="PANTHER" id="PTHR30561">
    <property type="entry name" value="SMR FAMILY PROTON-DEPENDENT DRUG EFFLUX TRANSPORTER SUGE"/>
    <property type="match status" value="1"/>
</dbReference>
<dbReference type="GO" id="GO:1990961">
    <property type="term" value="P:xenobiotic detoxification by transmembrane export across the plasma membrane"/>
    <property type="evidence" value="ECO:0007669"/>
    <property type="project" value="UniProtKB-ARBA"/>
</dbReference>
<dbReference type="GO" id="GO:0005886">
    <property type="term" value="C:plasma membrane"/>
    <property type="evidence" value="ECO:0007669"/>
    <property type="project" value="UniProtKB-SubCell"/>
</dbReference>
<sequence length="112" mass="11590">MNLPPAIILTIAIVAEVIATTALKQSAGFTRPLPLVVTAIGYAVAFYFLAIALEKIPTGVAYAIWSGVGIVLITALAWLVHGQKLDMPAFAGIGLIMAGVLVLNLFSKAGAN</sequence>
<reference evidence="10 11" key="1">
    <citation type="submission" date="2019-07" db="EMBL/GenBank/DDBJ databases">
        <title>Whole genome shotgun sequence of Novosphingobium sediminis NBRC 106119.</title>
        <authorList>
            <person name="Hosoyama A."/>
            <person name="Uohara A."/>
            <person name="Ohji S."/>
            <person name="Ichikawa N."/>
        </authorList>
    </citation>
    <scope>NUCLEOTIDE SEQUENCE [LARGE SCALE GENOMIC DNA]</scope>
    <source>
        <strain evidence="10 11">NBRC 106119</strain>
    </source>
</reference>
<keyword evidence="6 9" id="KW-0472">Membrane</keyword>
<dbReference type="InterPro" id="IPR000390">
    <property type="entry name" value="Small_drug/metabolite_transptr"/>
</dbReference>
<dbReference type="SUPFAM" id="SSF103481">
    <property type="entry name" value="Multidrug resistance efflux transporter EmrE"/>
    <property type="match status" value="1"/>
</dbReference>
<evidence type="ECO:0000256" key="4">
    <source>
        <dbReference type="ARBA" id="ARBA00022692"/>
    </source>
</evidence>
<organism evidence="10 11">
    <name type="scientific">Novosphingobium sediminis</name>
    <dbReference type="NCBI Taxonomy" id="707214"/>
    <lineage>
        <taxon>Bacteria</taxon>
        <taxon>Pseudomonadati</taxon>
        <taxon>Pseudomonadota</taxon>
        <taxon>Alphaproteobacteria</taxon>
        <taxon>Sphingomonadales</taxon>
        <taxon>Sphingomonadaceae</taxon>
        <taxon>Novosphingobium</taxon>
    </lineage>
</organism>